<dbReference type="PANTHER" id="PTHR23329:SF1">
    <property type="entry name" value="TUFTELIN-INTERACTING PROTEIN 11"/>
    <property type="match status" value="1"/>
</dbReference>
<dbReference type="EMBL" id="GEVK01003823">
    <property type="protein sequence ID" value="JAU49009.1"/>
    <property type="molecule type" value="Transcribed_RNA"/>
</dbReference>
<protein>
    <submittedName>
        <fullName evidence="2">Septin and tuftelin-interacting protein 1-like protein 2</fullName>
    </submittedName>
</protein>
<dbReference type="InterPro" id="IPR022783">
    <property type="entry name" value="GCFC_dom"/>
</dbReference>
<evidence type="ECO:0000313" key="2">
    <source>
        <dbReference type="EMBL" id="JAU49009.1"/>
    </source>
</evidence>
<dbReference type="PANTHER" id="PTHR23329">
    <property type="entry name" value="TUFTELIN-INTERACTING PROTEIN 11-RELATED"/>
    <property type="match status" value="1"/>
</dbReference>
<dbReference type="AlphaFoldDB" id="A0A1J3FY71"/>
<accession>A0A1J3FY71</accession>
<dbReference type="Pfam" id="PF07842">
    <property type="entry name" value="GCFC"/>
    <property type="match status" value="1"/>
</dbReference>
<organism evidence="2">
    <name type="scientific">Noccaea caerulescens</name>
    <name type="common">Alpine penny-cress</name>
    <name type="synonym">Thlaspi caerulescens</name>
    <dbReference type="NCBI Taxonomy" id="107243"/>
    <lineage>
        <taxon>Eukaryota</taxon>
        <taxon>Viridiplantae</taxon>
        <taxon>Streptophyta</taxon>
        <taxon>Embryophyta</taxon>
        <taxon>Tracheophyta</taxon>
        <taxon>Spermatophyta</taxon>
        <taxon>Magnoliopsida</taxon>
        <taxon>eudicotyledons</taxon>
        <taxon>Gunneridae</taxon>
        <taxon>Pentapetalae</taxon>
        <taxon>rosids</taxon>
        <taxon>malvids</taxon>
        <taxon>Brassicales</taxon>
        <taxon>Brassicaceae</taxon>
        <taxon>Coluteocarpeae</taxon>
        <taxon>Noccaea</taxon>
    </lineage>
</organism>
<proteinExistence type="predicted"/>
<dbReference type="InterPro" id="IPR045211">
    <property type="entry name" value="TFP11/STIP/Ntr1"/>
</dbReference>
<dbReference type="GO" id="GO:0000390">
    <property type="term" value="P:spliceosomal complex disassembly"/>
    <property type="evidence" value="ECO:0007669"/>
    <property type="project" value="InterPro"/>
</dbReference>
<name>A0A1J3FY71_NOCCA</name>
<gene>
    <name evidence="2" type="ORF">LC_TR9654_c0_g1_i1_g.34110</name>
</gene>
<reference evidence="2" key="1">
    <citation type="submission" date="2016-07" db="EMBL/GenBank/DDBJ databases">
        <title>De novo transcriptome assembly of four accessions of the metal hyperaccumulator plant Noccaea caerulescens.</title>
        <authorList>
            <person name="Blande D."/>
            <person name="Halimaa P."/>
            <person name="Tervahauta A.I."/>
            <person name="Aarts M.G."/>
            <person name="Karenlampi S.O."/>
        </authorList>
    </citation>
    <scope>NUCLEOTIDE SEQUENCE</scope>
</reference>
<feature type="domain" description="GCF C-terminal" evidence="1">
    <location>
        <begin position="27"/>
        <end position="290"/>
    </location>
</feature>
<evidence type="ECO:0000259" key="1">
    <source>
        <dbReference type="Pfam" id="PF07842"/>
    </source>
</evidence>
<sequence>MQFDNLVYIAEEIDRIEFENASGSLTLDSLADRFRNLLSSYPDDYKLCNLSSVASSLALPLFIKMFQGWDPLSDAAHGIEAISSWKILLDVEEDDPNPYSQLVSEVILPVVIMSGINTWEPRNPEPMLRVIETWEELLPSHILETVLETVVLPKLLTAIETWEPRLETVPVHFWVHPWLLLLGQKLEGLYEIVRMKLSSNILNAWDPSDVSVHTFLSPWKTVFDAESWEELMRRYIVPKLELALQELEINPANQDLDRFDWVMRWESLVPLHLMVGLMEGLFFPKWLDVLYKWLCSEPKFDEVRNWFLGWKGLFPEELLGNKRIEIQFIRGLDMVMEAVDQVEVSKPGERENKRSSSYHKEQEQRQFGVRVKSHEAQMDDDDTKELSFKEAVELFAQEKELLLKPKPYRMHNGLQIYRFGSVSVLVDSANSKLLAQEGGCWFPVDFEGLLKMHHSAVAGKTKKHIP</sequence>
<dbReference type="GO" id="GO:0071008">
    <property type="term" value="C:U2-type post-mRNA release spliceosomal complex"/>
    <property type="evidence" value="ECO:0007669"/>
    <property type="project" value="TreeGrafter"/>
</dbReference>